<proteinExistence type="predicted"/>
<organism evidence="1 2">
    <name type="scientific">Capsaspora owczarzaki (strain ATCC 30864)</name>
    <dbReference type="NCBI Taxonomy" id="595528"/>
    <lineage>
        <taxon>Eukaryota</taxon>
        <taxon>Filasterea</taxon>
        <taxon>Capsaspora</taxon>
    </lineage>
</organism>
<evidence type="ECO:0008006" key="3">
    <source>
        <dbReference type="Google" id="ProtNLM"/>
    </source>
</evidence>
<keyword evidence="2" id="KW-1185">Reference proteome</keyword>
<reference evidence="2" key="1">
    <citation type="submission" date="2011-02" db="EMBL/GenBank/DDBJ databases">
        <title>The Genome Sequence of Capsaspora owczarzaki ATCC 30864.</title>
        <authorList>
            <person name="Russ C."/>
            <person name="Cuomo C."/>
            <person name="Burger G."/>
            <person name="Gray M.W."/>
            <person name="Holland P.W.H."/>
            <person name="King N."/>
            <person name="Lang F.B.F."/>
            <person name="Roger A.J."/>
            <person name="Ruiz-Trillo I."/>
            <person name="Young S.K."/>
            <person name="Zeng Q."/>
            <person name="Gargeya S."/>
            <person name="Alvarado L."/>
            <person name="Berlin A."/>
            <person name="Chapman S.B."/>
            <person name="Chen Z."/>
            <person name="Freedman E."/>
            <person name="Gellesch M."/>
            <person name="Goldberg J."/>
            <person name="Griggs A."/>
            <person name="Gujja S."/>
            <person name="Heilman E."/>
            <person name="Heiman D."/>
            <person name="Howarth C."/>
            <person name="Mehta T."/>
            <person name="Neiman D."/>
            <person name="Pearson M."/>
            <person name="Roberts A."/>
            <person name="Saif S."/>
            <person name="Shea T."/>
            <person name="Shenoy N."/>
            <person name="Sisk P."/>
            <person name="Stolte C."/>
            <person name="Sykes S."/>
            <person name="White J."/>
            <person name="Yandava C."/>
            <person name="Haas B."/>
            <person name="Nusbaum C."/>
            <person name="Birren B."/>
        </authorList>
    </citation>
    <scope>NUCLEOTIDE SEQUENCE</scope>
    <source>
        <strain evidence="2">ATCC 30864</strain>
    </source>
</reference>
<dbReference type="EMBL" id="KE346360">
    <property type="protein sequence ID" value="KJE88847.1"/>
    <property type="molecule type" value="Genomic_DNA"/>
</dbReference>
<dbReference type="PANTHER" id="PTHR24114:SF2">
    <property type="entry name" value="F-BOX DOMAIN-CONTAINING PROTEIN-RELATED"/>
    <property type="match status" value="1"/>
</dbReference>
<dbReference type="AlphaFoldDB" id="A0A0D2VG69"/>
<dbReference type="RefSeq" id="XP_004365295.2">
    <property type="nucleotide sequence ID" value="XM_004365238.2"/>
</dbReference>
<dbReference type="InterPro" id="IPR032675">
    <property type="entry name" value="LRR_dom_sf"/>
</dbReference>
<dbReference type="InterPro" id="IPR001611">
    <property type="entry name" value="Leu-rich_rpt"/>
</dbReference>
<dbReference type="PANTHER" id="PTHR24114">
    <property type="entry name" value="LEUCINE RICH REPEAT FAMILY PROTEIN"/>
    <property type="match status" value="1"/>
</dbReference>
<dbReference type="SMART" id="SM00368">
    <property type="entry name" value="LRR_RI"/>
    <property type="match status" value="6"/>
</dbReference>
<dbReference type="InterPro" id="IPR052394">
    <property type="entry name" value="LRR-containing"/>
</dbReference>
<gene>
    <name evidence="1" type="ORF">CAOG_000424</name>
</gene>
<dbReference type="OrthoDB" id="120976at2759"/>
<dbReference type="PhylomeDB" id="A0A0D2VG69"/>
<dbReference type="Gene3D" id="3.80.10.10">
    <property type="entry name" value="Ribonuclease Inhibitor"/>
    <property type="match status" value="2"/>
</dbReference>
<dbReference type="Pfam" id="PF13516">
    <property type="entry name" value="LRR_6"/>
    <property type="match status" value="5"/>
</dbReference>
<name>A0A0D2VG69_CAPO3</name>
<evidence type="ECO:0000313" key="1">
    <source>
        <dbReference type="EMBL" id="KJE88847.1"/>
    </source>
</evidence>
<accession>A0A0D2VG69</accession>
<protein>
    <recommendedName>
        <fullName evidence="3">NOD3 protein</fullName>
    </recommendedName>
</protein>
<dbReference type="eggNOG" id="KOG4308">
    <property type="taxonomic scope" value="Eukaryota"/>
</dbReference>
<evidence type="ECO:0000313" key="2">
    <source>
        <dbReference type="Proteomes" id="UP000008743"/>
    </source>
</evidence>
<sequence length="378" mass="41735">MLTARQRELYDQVMNASRWLRLRNQKIGDAGAHAIAEALKLNTTVTWLDLGENQIGDAGAHTIAEALQVNTTVAVLLLEQNSIGDAGAQAIAETLKVKKEMRDLRLQNNQIGDAGAQALAQALSVNTTITTLSLGGNQIGNVGAQALAEALKVNTTLTQLELLYNCIGSVGTRAIDETCTVDRTCEVDTNHQISPIAFSLPPRLSTAEDLQLVFRLLIGGSKVENQCVDLPVLPAEIAERIMDEAYYWQNVHSTKRAWFGADDPDHILKVKLPHGVNGASIRVKAIHVFRDVEQNPYNTDEVFEMIVRDERGAIQSEFVATPTSFVDSTDLVTILPARHPIIRQIREGWEVHVRPSKTATYVVFEALYVGFTKRMFNW</sequence>
<dbReference type="InParanoid" id="A0A0D2VG69"/>
<dbReference type="SUPFAM" id="SSF52047">
    <property type="entry name" value="RNI-like"/>
    <property type="match status" value="1"/>
</dbReference>
<dbReference type="Proteomes" id="UP000008743">
    <property type="component" value="Unassembled WGS sequence"/>
</dbReference>